<dbReference type="KEGG" id="vg:28802295"/>
<dbReference type="GO" id="GO:0032196">
    <property type="term" value="P:transposition"/>
    <property type="evidence" value="ECO:0007669"/>
    <property type="project" value="UniProtKB-KW"/>
</dbReference>
<evidence type="ECO:0000313" key="12">
    <source>
        <dbReference type="Proteomes" id="UP000207597"/>
    </source>
</evidence>
<keyword evidence="5" id="KW-0238">DNA-binding</keyword>
<dbReference type="GeneID" id="28802295"/>
<keyword evidence="6" id="KW-0233">DNA recombination</keyword>
<evidence type="ECO:0000313" key="11">
    <source>
        <dbReference type="EMBL" id="AKA61333.1"/>
    </source>
</evidence>
<evidence type="ECO:0000259" key="8">
    <source>
        <dbReference type="Pfam" id="PF01385"/>
    </source>
</evidence>
<dbReference type="GO" id="GO:0003677">
    <property type="term" value="F:DNA binding"/>
    <property type="evidence" value="ECO:0007669"/>
    <property type="project" value="UniProtKB-KW"/>
</dbReference>
<dbReference type="InterPro" id="IPR001959">
    <property type="entry name" value="Transposase"/>
</dbReference>
<dbReference type="EMBL" id="KP881332">
    <property type="protein sequence ID" value="AKA61333.1"/>
    <property type="molecule type" value="Genomic_DNA"/>
</dbReference>
<evidence type="ECO:0000256" key="7">
    <source>
        <dbReference type="SAM" id="Coils"/>
    </source>
</evidence>
<dbReference type="Proteomes" id="UP000207597">
    <property type="component" value="Segment"/>
</dbReference>
<evidence type="ECO:0000256" key="6">
    <source>
        <dbReference type="ARBA" id="ARBA00023172"/>
    </source>
</evidence>
<dbReference type="Pfam" id="PF07282">
    <property type="entry name" value="Cas12f1-like_TNB"/>
    <property type="match status" value="1"/>
</dbReference>
<dbReference type="GO" id="GO:0006310">
    <property type="term" value="P:DNA recombination"/>
    <property type="evidence" value="ECO:0007669"/>
    <property type="project" value="UniProtKB-KW"/>
</dbReference>
<reference evidence="11 12" key="1">
    <citation type="journal article" date="2016" name="Virus Genes">
        <title>Genomic analysis of Staphylococcus phage Stau2 isolated from medical specimen.</title>
        <authorList>
            <person name="Hsieh S.E."/>
            <person name="Tseng Y.H."/>
            <person name="Lo H.H."/>
            <person name="Chen S.T."/>
            <person name="Wu C.N."/>
        </authorList>
    </citation>
    <scope>NUCLEOTIDE SEQUENCE [LARGE SCALE GENOMIC DNA]</scope>
</reference>
<dbReference type="InterPro" id="IPR021027">
    <property type="entry name" value="Transposase_put_HTH"/>
</dbReference>
<evidence type="ECO:0000256" key="3">
    <source>
        <dbReference type="ARBA" id="ARBA00022723"/>
    </source>
</evidence>
<accession>A0A0U1ZYC6</accession>
<evidence type="ECO:0000259" key="10">
    <source>
        <dbReference type="Pfam" id="PF12323"/>
    </source>
</evidence>
<evidence type="ECO:0000256" key="4">
    <source>
        <dbReference type="ARBA" id="ARBA00022833"/>
    </source>
</evidence>
<proteinExistence type="inferred from homology"/>
<evidence type="ECO:0000259" key="9">
    <source>
        <dbReference type="Pfam" id="PF07282"/>
    </source>
</evidence>
<evidence type="ECO:0000256" key="2">
    <source>
        <dbReference type="ARBA" id="ARBA00022578"/>
    </source>
</evidence>
<organism evidence="11 12">
    <name type="scientific">Staphylococcus phage Stau2</name>
    <dbReference type="NCBI Taxonomy" id="1200862"/>
    <lineage>
        <taxon>Viruses</taxon>
        <taxon>Duplodnaviria</taxon>
        <taxon>Heunggongvirae</taxon>
        <taxon>Uroviricota</taxon>
        <taxon>Caudoviricetes</taxon>
        <taxon>Herelleviridae</taxon>
        <taxon>Twortvirinae</taxon>
        <taxon>Silviavirus</taxon>
        <taxon>Silviavirus stau2</taxon>
    </lineage>
</organism>
<dbReference type="InterPro" id="IPR010095">
    <property type="entry name" value="Cas12f1-like_TNB"/>
</dbReference>
<gene>
    <name evidence="11" type="ORF">Stau2_82</name>
</gene>
<comment type="similarity">
    <text evidence="1">In the C-terminal section; belongs to the transposase 35 family.</text>
</comment>
<dbReference type="Pfam" id="PF01385">
    <property type="entry name" value="OrfB_IS605"/>
    <property type="match status" value="1"/>
</dbReference>
<dbReference type="RefSeq" id="YP_009275839.1">
    <property type="nucleotide sequence ID" value="NC_030933.1"/>
</dbReference>
<keyword evidence="4" id="KW-0862">Zinc</keyword>
<evidence type="ECO:0000256" key="5">
    <source>
        <dbReference type="ARBA" id="ARBA00023125"/>
    </source>
</evidence>
<dbReference type="NCBIfam" id="NF040570">
    <property type="entry name" value="guided_TnpB"/>
    <property type="match status" value="1"/>
</dbReference>
<feature type="coiled-coil region" evidence="7">
    <location>
        <begin position="206"/>
        <end position="233"/>
    </location>
</feature>
<keyword evidence="12" id="KW-1185">Reference proteome</keyword>
<feature type="domain" description="Cas12f1-like TNB" evidence="9">
    <location>
        <begin position="295"/>
        <end position="358"/>
    </location>
</feature>
<name>A0A0U1ZYC6_9CAUD</name>
<keyword evidence="7" id="KW-0175">Coiled coil</keyword>
<feature type="domain" description="Transposase putative helix-turn-helix" evidence="10">
    <location>
        <begin position="2"/>
        <end position="43"/>
    </location>
</feature>
<feature type="domain" description="Probable transposase IS891/IS1136/IS1341" evidence="8">
    <location>
        <begin position="170"/>
        <end position="280"/>
    </location>
</feature>
<keyword evidence="3" id="KW-0479">Metal-binding</keyword>
<evidence type="ECO:0000256" key="1">
    <source>
        <dbReference type="ARBA" id="ARBA00008761"/>
    </source>
</evidence>
<sequence>MKSYKTEVKPNKQQIIEINKTINACRSVYNKFIEVNKFRYDNGLKFLNHRKFSVWYNNDFIPNNKDKKWTKEVNTKATKQAMANAEDAYKRFFNNISGFPKFKKTQSNGSYYLIGTIHVERHRIRLPNLKWVKLKEKGYIPENNIKSATIIKENDRYYVSVLVDEEPKTILKKPHTEGIGIDLGLKDTLFTPSGGKITDLRKNKKLVKLHKSLKRQQRKLSRKQKKSNNWSKQLLKVQRLYRKISNIKKDIKQKKILEIVQENPQSITIENLNIKGMMKNKRLSNSFQQIGLGYIIEWLKWKCYQYDIELRQVDRFYPSSQICNQCGNRQKMPLNKRIYECDNCDMIEDRDINASINLKQAKEYTILL</sequence>
<keyword evidence="2" id="KW-0815">Transposition</keyword>
<dbReference type="Pfam" id="PF12323">
    <property type="entry name" value="HTH_OrfB_IS605"/>
    <property type="match status" value="1"/>
</dbReference>
<dbReference type="NCBIfam" id="TIGR01766">
    <property type="entry name" value="IS200/IS605 family accessory protein TnpB-like domain"/>
    <property type="match status" value="1"/>
</dbReference>
<dbReference type="GO" id="GO:0046872">
    <property type="term" value="F:metal ion binding"/>
    <property type="evidence" value="ECO:0007669"/>
    <property type="project" value="UniProtKB-KW"/>
</dbReference>
<protein>
    <submittedName>
        <fullName evidence="11">Putative transposase</fullName>
    </submittedName>
</protein>